<feature type="transmembrane region" description="Helical" evidence="4">
    <location>
        <begin position="36"/>
        <end position="55"/>
    </location>
</feature>
<dbReference type="InterPro" id="IPR018062">
    <property type="entry name" value="HTH_AraC-typ_CS"/>
</dbReference>
<dbReference type="GO" id="GO:0043565">
    <property type="term" value="F:sequence-specific DNA binding"/>
    <property type="evidence" value="ECO:0007669"/>
    <property type="project" value="InterPro"/>
</dbReference>
<dbReference type="PROSITE" id="PS00041">
    <property type="entry name" value="HTH_ARAC_FAMILY_1"/>
    <property type="match status" value="1"/>
</dbReference>
<sequence length="366" mass="42631">MSIEEIVLASFSVQAVLLGIFLLIKRSGNVYANRIFAFFLLLFAFGIYCIFTYWGDVNKNTYLAVIYAFYIPFSLYGCTYYFYIRNMATGIRITIGDFYHFIPFLAVLVLFGGYIFSPMEAKIYAYEHKALEQYEMMIPAIDYVLTAFLIAYAVVSYIKFVRFYSGNANLKLWLRVLSLAFIMFSATFVVYITLVFLDALTRNLDYLICYFMVFFIGVASYFSILYPGVFSGKPIARPFPFGKYVTSGLSANFSKELKEKLELLMRNEKPFLNPELKLDDLSEMLDISRHHTSQLINEQFNMSFYEFINKHRIEEAKVLLIEYCDQSVEQIAFESGFNNRGSFYKFFKRVEGITPSDYRNRSLMIS</sequence>
<evidence type="ECO:0000313" key="6">
    <source>
        <dbReference type="EMBL" id="MBC9798228.1"/>
    </source>
</evidence>
<keyword evidence="1" id="KW-0805">Transcription regulation</keyword>
<evidence type="ECO:0000256" key="2">
    <source>
        <dbReference type="ARBA" id="ARBA00023125"/>
    </source>
</evidence>
<evidence type="ECO:0000256" key="1">
    <source>
        <dbReference type="ARBA" id="ARBA00023015"/>
    </source>
</evidence>
<feature type="transmembrane region" description="Helical" evidence="4">
    <location>
        <begin position="6"/>
        <end position="24"/>
    </location>
</feature>
<feature type="domain" description="HTH araC/xylS-type" evidence="5">
    <location>
        <begin position="255"/>
        <end position="361"/>
    </location>
</feature>
<protein>
    <submittedName>
        <fullName evidence="6">AraC family transcriptional regulator</fullName>
    </submittedName>
</protein>
<dbReference type="SMART" id="SM00342">
    <property type="entry name" value="HTH_ARAC"/>
    <property type="match status" value="1"/>
</dbReference>
<feature type="transmembrane region" description="Helical" evidence="4">
    <location>
        <begin position="172"/>
        <end position="197"/>
    </location>
</feature>
<dbReference type="InterPro" id="IPR020449">
    <property type="entry name" value="Tscrpt_reg_AraC-type_HTH"/>
</dbReference>
<dbReference type="InterPro" id="IPR018060">
    <property type="entry name" value="HTH_AraC"/>
</dbReference>
<accession>A0A926JW19</accession>
<organism evidence="6 7">
    <name type="scientific">Sinomicrobium weinanense</name>
    <dbReference type="NCBI Taxonomy" id="2842200"/>
    <lineage>
        <taxon>Bacteria</taxon>
        <taxon>Pseudomonadati</taxon>
        <taxon>Bacteroidota</taxon>
        <taxon>Flavobacteriia</taxon>
        <taxon>Flavobacteriales</taxon>
        <taxon>Flavobacteriaceae</taxon>
        <taxon>Sinomicrobium</taxon>
    </lineage>
</organism>
<dbReference type="PRINTS" id="PR00032">
    <property type="entry name" value="HTHARAC"/>
</dbReference>
<keyword evidence="7" id="KW-1185">Reference proteome</keyword>
<dbReference type="AlphaFoldDB" id="A0A926JW19"/>
<keyword evidence="2" id="KW-0238">DNA-binding</keyword>
<dbReference type="RefSeq" id="WP_187967353.1">
    <property type="nucleotide sequence ID" value="NZ_JACVDC010000097.1"/>
</dbReference>
<reference evidence="6 7" key="1">
    <citation type="submission" date="2020-09" db="EMBL/GenBank/DDBJ databases">
        <title>Sinomicrobium weinanense sp. nov., a halophilic bacteria isolated from saline-alkali soil.</title>
        <authorList>
            <person name="Wu P."/>
            <person name="Ren H."/>
            <person name="Mei Y."/>
            <person name="Liang Y."/>
            <person name="Chen Z."/>
        </authorList>
    </citation>
    <scope>NUCLEOTIDE SEQUENCE [LARGE SCALE GENOMIC DNA]</scope>
    <source>
        <strain evidence="6 7">FJxs</strain>
    </source>
</reference>
<dbReference type="PROSITE" id="PS01124">
    <property type="entry name" value="HTH_ARAC_FAMILY_2"/>
    <property type="match status" value="1"/>
</dbReference>
<dbReference type="InterPro" id="IPR009057">
    <property type="entry name" value="Homeodomain-like_sf"/>
</dbReference>
<keyword evidence="4" id="KW-0812">Transmembrane</keyword>
<feature type="transmembrane region" description="Helical" evidence="4">
    <location>
        <begin position="136"/>
        <end position="160"/>
    </location>
</feature>
<keyword evidence="4" id="KW-1133">Transmembrane helix</keyword>
<name>A0A926JW19_9FLAO</name>
<dbReference type="PANTHER" id="PTHR43280:SF29">
    <property type="entry name" value="ARAC-FAMILY TRANSCRIPTIONAL REGULATOR"/>
    <property type="match status" value="1"/>
</dbReference>
<proteinExistence type="predicted"/>
<dbReference type="Proteomes" id="UP000653730">
    <property type="component" value="Unassembled WGS sequence"/>
</dbReference>
<dbReference type="SUPFAM" id="SSF46689">
    <property type="entry name" value="Homeodomain-like"/>
    <property type="match status" value="1"/>
</dbReference>
<feature type="transmembrane region" description="Helical" evidence="4">
    <location>
        <begin position="61"/>
        <end position="83"/>
    </location>
</feature>
<evidence type="ECO:0000259" key="5">
    <source>
        <dbReference type="PROSITE" id="PS01124"/>
    </source>
</evidence>
<evidence type="ECO:0000313" key="7">
    <source>
        <dbReference type="Proteomes" id="UP000653730"/>
    </source>
</evidence>
<feature type="transmembrane region" description="Helical" evidence="4">
    <location>
        <begin position="203"/>
        <end position="226"/>
    </location>
</feature>
<keyword evidence="3" id="KW-0804">Transcription</keyword>
<evidence type="ECO:0000256" key="4">
    <source>
        <dbReference type="SAM" id="Phobius"/>
    </source>
</evidence>
<comment type="caution">
    <text evidence="6">The sequence shown here is derived from an EMBL/GenBank/DDBJ whole genome shotgun (WGS) entry which is preliminary data.</text>
</comment>
<gene>
    <name evidence="6" type="ORF">IBL28_19830</name>
</gene>
<dbReference type="Gene3D" id="1.10.10.60">
    <property type="entry name" value="Homeodomain-like"/>
    <property type="match status" value="2"/>
</dbReference>
<dbReference type="PANTHER" id="PTHR43280">
    <property type="entry name" value="ARAC-FAMILY TRANSCRIPTIONAL REGULATOR"/>
    <property type="match status" value="1"/>
</dbReference>
<dbReference type="GO" id="GO:0003700">
    <property type="term" value="F:DNA-binding transcription factor activity"/>
    <property type="evidence" value="ECO:0007669"/>
    <property type="project" value="InterPro"/>
</dbReference>
<dbReference type="Pfam" id="PF12833">
    <property type="entry name" value="HTH_18"/>
    <property type="match status" value="1"/>
</dbReference>
<feature type="transmembrane region" description="Helical" evidence="4">
    <location>
        <begin position="95"/>
        <end position="116"/>
    </location>
</feature>
<dbReference type="EMBL" id="JACVDC010000097">
    <property type="protein sequence ID" value="MBC9798228.1"/>
    <property type="molecule type" value="Genomic_DNA"/>
</dbReference>
<keyword evidence="4" id="KW-0472">Membrane</keyword>
<evidence type="ECO:0000256" key="3">
    <source>
        <dbReference type="ARBA" id="ARBA00023163"/>
    </source>
</evidence>